<dbReference type="RefSeq" id="WP_359790319.1">
    <property type="nucleotide sequence ID" value="NZ_JBEYBN010000030.1"/>
</dbReference>
<evidence type="ECO:0008006" key="3">
    <source>
        <dbReference type="Google" id="ProtNLM"/>
    </source>
</evidence>
<reference evidence="1 2" key="1">
    <citation type="submission" date="2024-06" db="EMBL/GenBank/DDBJ databases">
        <title>The Natural Products Discovery Center: Release of the First 8490 Sequenced Strains for Exploring Actinobacteria Biosynthetic Diversity.</title>
        <authorList>
            <person name="Kalkreuter E."/>
            <person name="Kautsar S.A."/>
            <person name="Yang D."/>
            <person name="Bader C.D."/>
            <person name="Teijaro C.N."/>
            <person name="Fluegel L."/>
            <person name="Davis C.M."/>
            <person name="Simpson J.R."/>
            <person name="Lauterbach L."/>
            <person name="Steele A.D."/>
            <person name="Gui C."/>
            <person name="Meng S."/>
            <person name="Li G."/>
            <person name="Viehrig K."/>
            <person name="Ye F."/>
            <person name="Su P."/>
            <person name="Kiefer A.F."/>
            <person name="Nichols A."/>
            <person name="Cepeda A.J."/>
            <person name="Yan W."/>
            <person name="Fan B."/>
            <person name="Jiang Y."/>
            <person name="Adhikari A."/>
            <person name="Zheng C.-J."/>
            <person name="Schuster L."/>
            <person name="Cowan T.M."/>
            <person name="Smanski M.J."/>
            <person name="Chevrette M.G."/>
            <person name="De Carvalho L.P.S."/>
            <person name="Shen B."/>
        </authorList>
    </citation>
    <scope>NUCLEOTIDE SEQUENCE [LARGE SCALE GENOMIC DNA]</scope>
    <source>
        <strain evidence="1 2">NPDC019583</strain>
    </source>
</reference>
<protein>
    <recommendedName>
        <fullName evidence="3">DNA-binding protein</fullName>
    </recommendedName>
</protein>
<name>A0ABV2XY43_9ACTN</name>
<dbReference type="EMBL" id="JBEYBN010000030">
    <property type="protein sequence ID" value="MEU2268946.1"/>
    <property type="molecule type" value="Genomic_DNA"/>
</dbReference>
<dbReference type="Proteomes" id="UP001550603">
    <property type="component" value="Unassembled WGS sequence"/>
</dbReference>
<proteinExistence type="predicted"/>
<gene>
    <name evidence="1" type="ORF">ABZ568_21545</name>
</gene>
<keyword evidence="2" id="KW-1185">Reference proteome</keyword>
<comment type="caution">
    <text evidence="1">The sequence shown here is derived from an EMBL/GenBank/DDBJ whole genome shotgun (WGS) entry which is preliminary data.</text>
</comment>
<evidence type="ECO:0000313" key="1">
    <source>
        <dbReference type="EMBL" id="MEU2268946.1"/>
    </source>
</evidence>
<evidence type="ECO:0000313" key="2">
    <source>
        <dbReference type="Proteomes" id="UP001550603"/>
    </source>
</evidence>
<sequence length="131" mass="14133">MPLPQFELSRPQYQLLAATVLMPLPDPAGADDARTEWLARGLDPGDDELDVSELVFLGLVARKDGSLTMTGLGAAVHYRAAHEAAEERLSSVARLAESAEDTHSQLARAVRRLAQGAISFEQALAEAKREP</sequence>
<accession>A0ABV2XY43</accession>
<organism evidence="1 2">
    <name type="scientific">Streptomyces olindensis</name>
    <dbReference type="NCBI Taxonomy" id="358823"/>
    <lineage>
        <taxon>Bacteria</taxon>
        <taxon>Bacillati</taxon>
        <taxon>Actinomycetota</taxon>
        <taxon>Actinomycetes</taxon>
        <taxon>Kitasatosporales</taxon>
        <taxon>Streptomycetaceae</taxon>
        <taxon>Streptomyces</taxon>
    </lineage>
</organism>